<dbReference type="Proteomes" id="UP000692954">
    <property type="component" value="Unassembled WGS sequence"/>
</dbReference>
<accession>A0A8S1M7E3</accession>
<evidence type="ECO:0000313" key="2">
    <source>
        <dbReference type="EMBL" id="CAD8073813.1"/>
    </source>
</evidence>
<feature type="transmembrane region" description="Helical" evidence="1">
    <location>
        <begin position="217"/>
        <end position="234"/>
    </location>
</feature>
<evidence type="ECO:0000313" key="3">
    <source>
        <dbReference type="Proteomes" id="UP000692954"/>
    </source>
</evidence>
<evidence type="ECO:0000256" key="1">
    <source>
        <dbReference type="SAM" id="Phobius"/>
    </source>
</evidence>
<dbReference type="OrthoDB" id="10400185at2759"/>
<protein>
    <recommendedName>
        <fullName evidence="4">Transmembrane protein</fullName>
    </recommendedName>
</protein>
<comment type="caution">
    <text evidence="2">The sequence shown here is derived from an EMBL/GenBank/DDBJ whole genome shotgun (WGS) entry which is preliminary data.</text>
</comment>
<feature type="transmembrane region" description="Helical" evidence="1">
    <location>
        <begin position="176"/>
        <end position="196"/>
    </location>
</feature>
<sequence>MNKIILQTKTFYTKDFLHIKETWRKSYLIAVVLLIIENIQMVSIYTNDIIQFEYDQFLIHFRSIIEFSRFYTILGNSTLIRSIFSIFGFFLSSIFLTLILYSLLNINIFIQKKQQLKFLTIEQLDESNTSDKHLLNWMLSFFFQINLSILQIPYLFCGITLLVNIIESQSLNSLEYVGVIFSILLMTQQILIGLFIHLHQFEYRMKTYDFLGKFQTLKIHVLFGFQLLYIFYINRTLEQYYYLLLKLIHWQYNYLEYLINYQRLYIVSINKFMQIIEYLDQVFQFQQFA</sequence>
<proteinExistence type="predicted"/>
<reference evidence="2" key="1">
    <citation type="submission" date="2021-01" db="EMBL/GenBank/DDBJ databases">
        <authorList>
            <consortium name="Genoscope - CEA"/>
            <person name="William W."/>
        </authorList>
    </citation>
    <scope>NUCLEOTIDE SEQUENCE</scope>
</reference>
<evidence type="ECO:0008006" key="4">
    <source>
        <dbReference type="Google" id="ProtNLM"/>
    </source>
</evidence>
<keyword evidence="3" id="KW-1185">Reference proteome</keyword>
<gene>
    <name evidence="2" type="ORF">PSON_ATCC_30995.1.T0310149</name>
</gene>
<dbReference type="AlphaFoldDB" id="A0A8S1M7E3"/>
<keyword evidence="1" id="KW-0472">Membrane</keyword>
<organism evidence="2 3">
    <name type="scientific">Paramecium sonneborni</name>
    <dbReference type="NCBI Taxonomy" id="65129"/>
    <lineage>
        <taxon>Eukaryota</taxon>
        <taxon>Sar</taxon>
        <taxon>Alveolata</taxon>
        <taxon>Ciliophora</taxon>
        <taxon>Intramacronucleata</taxon>
        <taxon>Oligohymenophorea</taxon>
        <taxon>Peniculida</taxon>
        <taxon>Parameciidae</taxon>
        <taxon>Paramecium</taxon>
    </lineage>
</organism>
<keyword evidence="1" id="KW-0812">Transmembrane</keyword>
<keyword evidence="1" id="KW-1133">Transmembrane helix</keyword>
<feature type="transmembrane region" description="Helical" evidence="1">
    <location>
        <begin position="27"/>
        <end position="45"/>
    </location>
</feature>
<name>A0A8S1M7E3_9CILI</name>
<dbReference type="EMBL" id="CAJJDN010000031">
    <property type="protein sequence ID" value="CAD8073813.1"/>
    <property type="molecule type" value="Genomic_DNA"/>
</dbReference>
<feature type="transmembrane region" description="Helical" evidence="1">
    <location>
        <begin position="79"/>
        <end position="104"/>
    </location>
</feature>